<reference evidence="10" key="1">
    <citation type="submission" date="2017-01" db="EMBL/GenBank/DDBJ databases">
        <authorList>
            <person name="Wang Y."/>
            <person name="White M."/>
            <person name="Kvist S."/>
            <person name="Moncalvo J.-M."/>
        </authorList>
    </citation>
    <scope>NUCLEOTIDE SEQUENCE [LARGE SCALE GENOMIC DNA]</scope>
    <source>
        <strain evidence="10">COL-18-3</strain>
    </source>
</reference>
<evidence type="ECO:0000256" key="3">
    <source>
        <dbReference type="ARBA" id="ARBA00009466"/>
    </source>
</evidence>
<dbReference type="GO" id="GO:0005737">
    <property type="term" value="C:cytoplasm"/>
    <property type="evidence" value="ECO:0007669"/>
    <property type="project" value="UniProtKB-SubCell"/>
</dbReference>
<evidence type="ECO:0000256" key="6">
    <source>
        <dbReference type="ARBA" id="ARBA00022927"/>
    </source>
</evidence>
<name>A0A1R1PWI9_ZANCU</name>
<evidence type="ECO:0000313" key="10">
    <source>
        <dbReference type="Proteomes" id="UP000188320"/>
    </source>
</evidence>
<dbReference type="GO" id="GO:0005643">
    <property type="term" value="C:nuclear pore"/>
    <property type="evidence" value="ECO:0007669"/>
    <property type="project" value="TreeGrafter"/>
</dbReference>
<comment type="caution">
    <text evidence="9">The sequence shown here is derived from an EMBL/GenBank/DDBJ whole genome shotgun (WGS) entry which is preliminary data.</text>
</comment>
<evidence type="ECO:0000256" key="1">
    <source>
        <dbReference type="ARBA" id="ARBA00004123"/>
    </source>
</evidence>
<evidence type="ECO:0000256" key="7">
    <source>
        <dbReference type="ARBA" id="ARBA00023242"/>
    </source>
</evidence>
<gene>
    <name evidence="9" type="ORF">AX774_g1088</name>
</gene>
<dbReference type="GO" id="GO:0005049">
    <property type="term" value="F:nuclear export signal receptor activity"/>
    <property type="evidence" value="ECO:0007669"/>
    <property type="project" value="InterPro"/>
</dbReference>
<organism evidence="9 10">
    <name type="scientific">Zancudomyces culisetae</name>
    <name type="common">Gut fungus</name>
    <name type="synonym">Smittium culisetae</name>
    <dbReference type="NCBI Taxonomy" id="1213189"/>
    <lineage>
        <taxon>Eukaryota</taxon>
        <taxon>Fungi</taxon>
        <taxon>Fungi incertae sedis</taxon>
        <taxon>Zoopagomycota</taxon>
        <taxon>Kickxellomycotina</taxon>
        <taxon>Harpellomycetes</taxon>
        <taxon>Harpellales</taxon>
        <taxon>Legeriomycetaceae</taxon>
        <taxon>Zancudomyces</taxon>
    </lineage>
</organism>
<accession>A0A1R1PWI9</accession>
<comment type="subcellular location">
    <subcellularLocation>
        <location evidence="2">Cytoplasm</location>
    </subcellularLocation>
    <subcellularLocation>
        <location evidence="1">Nucleus</location>
    </subcellularLocation>
</comment>
<protein>
    <submittedName>
        <fullName evidence="9">Ran-binding protein 17</fullName>
    </submittedName>
</protein>
<dbReference type="Proteomes" id="UP000188320">
    <property type="component" value="Unassembled WGS sequence"/>
</dbReference>
<proteinExistence type="inferred from homology"/>
<keyword evidence="5" id="KW-0963">Cytoplasm</keyword>
<dbReference type="AlphaFoldDB" id="A0A1R1PWI9"/>
<feature type="region of interest" description="Disordered" evidence="8">
    <location>
        <begin position="113"/>
        <end position="167"/>
    </location>
</feature>
<evidence type="ECO:0000256" key="2">
    <source>
        <dbReference type="ARBA" id="ARBA00004496"/>
    </source>
</evidence>
<keyword evidence="6" id="KW-0653">Protein transport</keyword>
<dbReference type="SUPFAM" id="SSF81995">
    <property type="entry name" value="beta-sandwich domain of Sec23/24"/>
    <property type="match status" value="1"/>
</dbReference>
<evidence type="ECO:0000313" key="9">
    <source>
        <dbReference type="EMBL" id="OMH85365.1"/>
    </source>
</evidence>
<dbReference type="OrthoDB" id="244158at2759"/>
<evidence type="ECO:0000256" key="4">
    <source>
        <dbReference type="ARBA" id="ARBA00022448"/>
    </source>
</evidence>
<dbReference type="InterPro" id="IPR044189">
    <property type="entry name" value="XPO4/7-like"/>
</dbReference>
<comment type="similarity">
    <text evidence="3">Belongs to the exportin family.</text>
</comment>
<feature type="compositionally biased region" description="Low complexity" evidence="8">
    <location>
        <begin position="115"/>
        <end position="148"/>
    </location>
</feature>
<evidence type="ECO:0000256" key="5">
    <source>
        <dbReference type="ARBA" id="ARBA00022490"/>
    </source>
</evidence>
<dbReference type="PANTHER" id="PTHR12596:SF2">
    <property type="entry name" value="EXPORTIN-7 ISOFORM X1"/>
    <property type="match status" value="1"/>
</dbReference>
<dbReference type="EMBL" id="LSSK01000092">
    <property type="protein sequence ID" value="OMH85365.1"/>
    <property type="molecule type" value="Genomic_DNA"/>
</dbReference>
<keyword evidence="10" id="KW-1185">Reference proteome</keyword>
<evidence type="ECO:0000256" key="8">
    <source>
        <dbReference type="SAM" id="MobiDB-lite"/>
    </source>
</evidence>
<sequence length="312" mass="35571">MPIYNDPALGNAYAITLEMLRSVPIAEIMAYPKFCTAALNMLEVLLGPQNISLLSIDALSLNYILNVFVGAFQSADSAVSSPACSALDRLVTFTIEHNTELFIHRLAIGNRDQEQQQQQSQQQQQQQQHQHQHQHQQQQHQQQQQQQQKATLKHRSRTGLVPSSTSISKLPTNCQDIASLFSQLAEVQRRLLILLYNIILFEDRKNDWSFSRPLYSLAVLHKQTLFDHSTFVVQHQQPIERRELLVKLITPILTCTEFSNLLTSSRDKFTQATTQFKKECIANNVSLIVPTNQNKGPDVFDFTLLNSKMTTE</sequence>
<dbReference type="GO" id="GO:0006611">
    <property type="term" value="P:protein export from nucleus"/>
    <property type="evidence" value="ECO:0007669"/>
    <property type="project" value="TreeGrafter"/>
</dbReference>
<keyword evidence="7" id="KW-0539">Nucleus</keyword>
<keyword evidence="4" id="KW-0813">Transport</keyword>
<dbReference type="PANTHER" id="PTHR12596">
    <property type="entry name" value="EXPORTIN 4,7-RELATED"/>
    <property type="match status" value="1"/>
</dbReference>